<dbReference type="InterPro" id="IPR036322">
    <property type="entry name" value="WD40_repeat_dom_sf"/>
</dbReference>
<dbReference type="CDD" id="cd00200">
    <property type="entry name" value="WD40"/>
    <property type="match status" value="1"/>
</dbReference>
<dbReference type="InterPro" id="IPR019775">
    <property type="entry name" value="WD40_repeat_CS"/>
</dbReference>
<dbReference type="InterPro" id="IPR001680">
    <property type="entry name" value="WD40_rpt"/>
</dbReference>
<feature type="repeat" description="WD" evidence="4">
    <location>
        <begin position="31"/>
        <end position="72"/>
    </location>
</feature>
<dbReference type="SMART" id="SM00320">
    <property type="entry name" value="WD40"/>
    <property type="match status" value="6"/>
</dbReference>
<proteinExistence type="inferred from homology"/>
<evidence type="ECO:0000256" key="2">
    <source>
        <dbReference type="ARBA" id="ARBA00022737"/>
    </source>
</evidence>
<dbReference type="PROSITE" id="PS50294">
    <property type="entry name" value="WD_REPEATS_REGION"/>
    <property type="match status" value="4"/>
</dbReference>
<keyword evidence="6" id="KW-1185">Reference proteome</keyword>
<evidence type="ECO:0000256" key="1">
    <source>
        <dbReference type="ARBA" id="ARBA00022574"/>
    </source>
</evidence>
<reference evidence="5 6" key="1">
    <citation type="submission" date="2024-10" db="EMBL/GenBank/DDBJ databases">
        <title>Updated reference genomes for cyclostephanoid diatoms.</title>
        <authorList>
            <person name="Roberts W.R."/>
            <person name="Alverson A.J."/>
        </authorList>
    </citation>
    <scope>NUCLEOTIDE SEQUENCE [LARGE SCALE GENOMIC DNA]</scope>
    <source>
        <strain evidence="5 6">AJA276-08</strain>
    </source>
</reference>
<feature type="repeat" description="WD" evidence="4">
    <location>
        <begin position="115"/>
        <end position="156"/>
    </location>
</feature>
<dbReference type="InterPro" id="IPR020472">
    <property type="entry name" value="WD40_PAC1"/>
</dbReference>
<comment type="caution">
    <text evidence="5">The sequence shown here is derived from an EMBL/GenBank/DDBJ whole genome shotgun (WGS) entry which is preliminary data.</text>
</comment>
<dbReference type="InterPro" id="IPR045241">
    <property type="entry name" value="Prp46/PLRG1-like"/>
</dbReference>
<sequence>MFATGGADRVIKIFDLAGACVGSDDALRITLTGHISPVRGLAFSDRHPYLFSGGEDKLVKCWDLETNQVIRHYHGHLSGVFALELHPTLDLLVTGGRDAVARVWDMRTKHQVHCLTGHDNTVGAILTRSTDPQIITGSYDSTIKLWDLAAGKCMTTLTHHKKSVRALVQPSFENTFLSGAADTLKKWVSSDGRFVKNFTGHGAVINALAINDDGVVLSGGDDGTMNFWDYGTGHCFQTSTTVAQPGSLDAENGIFAAKFDLTGTRLITCEADKTIKIWKEDEKASEMSHPIDMARWRKKCIAEAKRRY</sequence>
<dbReference type="Gene3D" id="2.130.10.10">
    <property type="entry name" value="YVTN repeat-like/Quinoprotein amine dehydrogenase"/>
    <property type="match status" value="1"/>
</dbReference>
<dbReference type="PANTHER" id="PTHR19923:SF0">
    <property type="entry name" value="PLEIOTROPIC REGULATOR 1"/>
    <property type="match status" value="1"/>
</dbReference>
<evidence type="ECO:0000256" key="3">
    <source>
        <dbReference type="ARBA" id="ARBA00025726"/>
    </source>
</evidence>
<dbReference type="AlphaFoldDB" id="A0ABD3NLC0"/>
<dbReference type="InterPro" id="IPR015943">
    <property type="entry name" value="WD40/YVTN_repeat-like_dom_sf"/>
</dbReference>
<name>A0ABD3NLC0_9STRA</name>
<evidence type="ECO:0000313" key="6">
    <source>
        <dbReference type="Proteomes" id="UP001530315"/>
    </source>
</evidence>
<dbReference type="PROSITE" id="PS50082">
    <property type="entry name" value="WD_REPEATS_2"/>
    <property type="match status" value="4"/>
</dbReference>
<dbReference type="PANTHER" id="PTHR19923">
    <property type="entry name" value="WD40 REPEAT PROTEINPRL1/PRL2-RELATED"/>
    <property type="match status" value="1"/>
</dbReference>
<keyword evidence="2" id="KW-0677">Repeat</keyword>
<gene>
    <name evidence="5" type="ORF">ACHAW5_010087</name>
</gene>
<comment type="similarity">
    <text evidence="3">Belongs to the WD repeat PRL1/PRL2 family.</text>
</comment>
<dbReference type="EMBL" id="JALLAZ020001479">
    <property type="protein sequence ID" value="KAL3774255.1"/>
    <property type="molecule type" value="Genomic_DNA"/>
</dbReference>
<dbReference type="PRINTS" id="PR00320">
    <property type="entry name" value="GPROTEINBRPT"/>
</dbReference>
<accession>A0ABD3NLC0</accession>
<dbReference type="SUPFAM" id="SSF50978">
    <property type="entry name" value="WD40 repeat-like"/>
    <property type="match status" value="1"/>
</dbReference>
<dbReference type="Proteomes" id="UP001530315">
    <property type="component" value="Unassembled WGS sequence"/>
</dbReference>
<protein>
    <submittedName>
        <fullName evidence="5">Uncharacterized protein</fullName>
    </submittedName>
</protein>
<organism evidence="5 6">
    <name type="scientific">Stephanodiscus triporus</name>
    <dbReference type="NCBI Taxonomy" id="2934178"/>
    <lineage>
        <taxon>Eukaryota</taxon>
        <taxon>Sar</taxon>
        <taxon>Stramenopiles</taxon>
        <taxon>Ochrophyta</taxon>
        <taxon>Bacillariophyta</taxon>
        <taxon>Coscinodiscophyceae</taxon>
        <taxon>Thalassiosirophycidae</taxon>
        <taxon>Stephanodiscales</taxon>
        <taxon>Stephanodiscaceae</taxon>
        <taxon>Stephanodiscus</taxon>
    </lineage>
</organism>
<dbReference type="Pfam" id="PF00400">
    <property type="entry name" value="WD40"/>
    <property type="match status" value="6"/>
</dbReference>
<feature type="repeat" description="WD" evidence="4">
    <location>
        <begin position="198"/>
        <end position="238"/>
    </location>
</feature>
<evidence type="ECO:0000313" key="5">
    <source>
        <dbReference type="EMBL" id="KAL3774255.1"/>
    </source>
</evidence>
<keyword evidence="1 4" id="KW-0853">WD repeat</keyword>
<feature type="repeat" description="WD" evidence="4">
    <location>
        <begin position="73"/>
        <end position="114"/>
    </location>
</feature>
<evidence type="ECO:0000256" key="4">
    <source>
        <dbReference type="PROSITE-ProRule" id="PRU00221"/>
    </source>
</evidence>
<dbReference type="PROSITE" id="PS00678">
    <property type="entry name" value="WD_REPEATS_1"/>
    <property type="match status" value="2"/>
</dbReference>